<name>A0ACC0H1R3_9ERIC</name>
<dbReference type="EMBL" id="CM045764">
    <property type="protein sequence ID" value="KAI8006742.1"/>
    <property type="molecule type" value="Genomic_DNA"/>
</dbReference>
<accession>A0ACC0H1R3</accession>
<reference evidence="1 2" key="1">
    <citation type="journal article" date="2022" name="Plant J.">
        <title>Chromosome-level genome of Camellia lanceoleosa provides a valuable resource for understanding genome evolution and self-incompatibility.</title>
        <authorList>
            <person name="Gong W."/>
            <person name="Xiao S."/>
            <person name="Wang L."/>
            <person name="Liao Z."/>
            <person name="Chang Y."/>
            <person name="Mo W."/>
            <person name="Hu G."/>
            <person name="Li W."/>
            <person name="Zhao G."/>
            <person name="Zhu H."/>
            <person name="Hu X."/>
            <person name="Ji K."/>
            <person name="Xiang X."/>
            <person name="Song Q."/>
            <person name="Yuan D."/>
            <person name="Jin S."/>
            <person name="Zhang L."/>
        </authorList>
    </citation>
    <scope>NUCLEOTIDE SEQUENCE [LARGE SCALE GENOMIC DNA]</scope>
    <source>
        <strain evidence="1">SQ_2022a</strain>
    </source>
</reference>
<comment type="caution">
    <text evidence="1">The sequence shown here is derived from an EMBL/GenBank/DDBJ whole genome shotgun (WGS) entry which is preliminary data.</text>
</comment>
<dbReference type="Proteomes" id="UP001060215">
    <property type="component" value="Chromosome 7"/>
</dbReference>
<evidence type="ECO:0000313" key="1">
    <source>
        <dbReference type="EMBL" id="KAI8006742.1"/>
    </source>
</evidence>
<proteinExistence type="predicted"/>
<sequence>MWTLLLTVVVVTNKDRENKPQKAKLKKNGRTDLSNVRVLQRKMAYIIGLPLSLADEELLLQKEYFGQYGKVSKVSVSRTVGGAIQQFVNDTCSVYITYSKEEEAIQCINQYMVLASFGAAKYCHAWLRNMPCTNPACLYLHSIGAEEDSLVHQIVGTTHNMQQRSGTHATGAFSSHVTCSVSSKDQNRPVKTPNKSVVDVVGWSSSGPDNGNAAEDGKIIYSCSEFSSVAIDKDHLEVDYSNAMLCRVSFSSHLPMAVTRDKDSQEYSIKLFREPSKFSVLERADFTPSDACITKGQSCLTSGSGRQALPGSYSDVREDLLPPDAQRLKASDILSQGFSVLPSHPIRISDCSNGHNQQRKATSSLSDFNVDGITVHNYVDEAFIPFTCVNSSSTESDRSFRSSNLFSSEEIVEQLRRLADDNITNDNYSSAFDAVESSIISNVLSHDQSRFAFATEENSVNQATFSNICQVSKKRTHLPDSMEKEEHYQCGPQHHVNIESILTPSSSFANKPHRSSDQMC</sequence>
<protein>
    <submittedName>
        <fullName evidence="1">CCR4-NOT transcription complex subunit 4</fullName>
    </submittedName>
</protein>
<gene>
    <name evidence="1" type="ORF">LOK49_LG07G01163</name>
</gene>
<organism evidence="1 2">
    <name type="scientific">Camellia lanceoleosa</name>
    <dbReference type="NCBI Taxonomy" id="1840588"/>
    <lineage>
        <taxon>Eukaryota</taxon>
        <taxon>Viridiplantae</taxon>
        <taxon>Streptophyta</taxon>
        <taxon>Embryophyta</taxon>
        <taxon>Tracheophyta</taxon>
        <taxon>Spermatophyta</taxon>
        <taxon>Magnoliopsida</taxon>
        <taxon>eudicotyledons</taxon>
        <taxon>Gunneridae</taxon>
        <taxon>Pentapetalae</taxon>
        <taxon>asterids</taxon>
        <taxon>Ericales</taxon>
        <taxon>Theaceae</taxon>
        <taxon>Camellia</taxon>
    </lineage>
</organism>
<keyword evidence="2" id="KW-1185">Reference proteome</keyword>
<evidence type="ECO:0000313" key="2">
    <source>
        <dbReference type="Proteomes" id="UP001060215"/>
    </source>
</evidence>
<feature type="non-terminal residue" evidence="1">
    <location>
        <position position="520"/>
    </location>
</feature>